<comment type="caution">
    <text evidence="4">The sequence shown here is derived from an EMBL/GenBank/DDBJ whole genome shotgun (WGS) entry which is preliminary data.</text>
</comment>
<evidence type="ECO:0000256" key="1">
    <source>
        <dbReference type="ARBA" id="ARBA00022448"/>
    </source>
</evidence>
<dbReference type="GO" id="GO:0007155">
    <property type="term" value="P:cell adhesion"/>
    <property type="evidence" value="ECO:0007669"/>
    <property type="project" value="InterPro"/>
</dbReference>
<dbReference type="Gene3D" id="3.40.50.1980">
    <property type="entry name" value="Nitrogenase molybdenum iron protein domain"/>
    <property type="match status" value="2"/>
</dbReference>
<reference evidence="4 5" key="1">
    <citation type="submission" date="2017-11" db="EMBL/GenBank/DDBJ databases">
        <title>Bacillus camelliae sp. nov., isolated from pu'er tea.</title>
        <authorList>
            <person name="Niu L."/>
        </authorList>
    </citation>
    <scope>NUCLEOTIDE SEQUENCE [LARGE SCALE GENOMIC DNA]</scope>
    <source>
        <strain evidence="4 5">7578-1</strain>
    </source>
</reference>
<accession>A0A2N3LIC3</accession>
<evidence type="ECO:0000313" key="4">
    <source>
        <dbReference type="EMBL" id="PKR84390.1"/>
    </source>
</evidence>
<name>A0A2N3LIC3_9BACI</name>
<dbReference type="InterPro" id="IPR050492">
    <property type="entry name" value="Bact_metal-bind_prot9"/>
</dbReference>
<organism evidence="4 5">
    <name type="scientific">Heyndrickxia camelliae</name>
    <dbReference type="NCBI Taxonomy" id="1707093"/>
    <lineage>
        <taxon>Bacteria</taxon>
        <taxon>Bacillati</taxon>
        <taxon>Bacillota</taxon>
        <taxon>Bacilli</taxon>
        <taxon>Bacillales</taxon>
        <taxon>Bacillaceae</taxon>
        <taxon>Heyndrickxia</taxon>
    </lineage>
</organism>
<dbReference type="InterPro" id="IPR006129">
    <property type="entry name" value="AdhesinB"/>
</dbReference>
<evidence type="ECO:0000313" key="5">
    <source>
        <dbReference type="Proteomes" id="UP000233440"/>
    </source>
</evidence>
<dbReference type="Pfam" id="PF01297">
    <property type="entry name" value="ZnuA"/>
    <property type="match status" value="1"/>
</dbReference>
<dbReference type="InterPro" id="IPR006127">
    <property type="entry name" value="ZnuA-like"/>
</dbReference>
<dbReference type="PRINTS" id="PR00691">
    <property type="entry name" value="ADHESINB"/>
</dbReference>
<comment type="similarity">
    <text evidence="3">Belongs to the bacterial solute-binding protein 9 family.</text>
</comment>
<evidence type="ECO:0000256" key="2">
    <source>
        <dbReference type="ARBA" id="ARBA00022729"/>
    </source>
</evidence>
<dbReference type="AlphaFoldDB" id="A0A2N3LIC3"/>
<dbReference type="GO" id="GO:0046872">
    <property type="term" value="F:metal ion binding"/>
    <property type="evidence" value="ECO:0007669"/>
    <property type="project" value="InterPro"/>
</dbReference>
<dbReference type="PRINTS" id="PR00690">
    <property type="entry name" value="ADHESNFAMILY"/>
</dbReference>
<proteinExistence type="inferred from homology"/>
<dbReference type="GO" id="GO:0030001">
    <property type="term" value="P:metal ion transport"/>
    <property type="evidence" value="ECO:0007669"/>
    <property type="project" value="InterPro"/>
</dbReference>
<gene>
    <name evidence="4" type="ORF">CWO92_14880</name>
</gene>
<dbReference type="PANTHER" id="PTHR42953">
    <property type="entry name" value="HIGH-AFFINITY ZINC UPTAKE SYSTEM PROTEIN ZNUA-RELATED"/>
    <property type="match status" value="1"/>
</dbReference>
<dbReference type="OrthoDB" id="9810636at2"/>
<keyword evidence="5" id="KW-1185">Reference proteome</keyword>
<dbReference type="Proteomes" id="UP000233440">
    <property type="component" value="Unassembled WGS sequence"/>
</dbReference>
<dbReference type="InterPro" id="IPR006128">
    <property type="entry name" value="Lipoprotein_PsaA-like"/>
</dbReference>
<dbReference type="PANTHER" id="PTHR42953:SF8">
    <property type="entry name" value="ZINT DOMAIN-CONTAINING PROTEIN"/>
    <property type="match status" value="1"/>
</dbReference>
<protein>
    <submittedName>
        <fullName evidence="4">Adhesin</fullName>
    </submittedName>
</protein>
<keyword evidence="2" id="KW-0732">Signal</keyword>
<dbReference type="SUPFAM" id="SSF53807">
    <property type="entry name" value="Helical backbone' metal receptor"/>
    <property type="match status" value="1"/>
</dbReference>
<sequence>MVTACSNQGEKTNNQKLNIYTTVYPLEYFTKQIGGKYVNVKTIYPPGSDEHTYEPSQKDMMDLADSDLFIYIGLGLEGFANKAKDILKGQNVDMVATGEQLKLPHDASFNDGDEHGDVNPHVWLDPIYMKEMAHTISKELAKKMPKHKDEFEKNYTNVAKKLNELNQQFIDVTKQSKKKEIVVTHAAYTYWELRYGIKQDAIAGISTTDEPSQKKLKEIIDTVKRDNLSYILFEQNVQSKLAKVVQQETGTKVLYLNNLAVLREADIKNKEDYFTLMQKNIHTLKTALN</sequence>
<dbReference type="EMBL" id="PIQO01000011">
    <property type="protein sequence ID" value="PKR84390.1"/>
    <property type="molecule type" value="Genomic_DNA"/>
</dbReference>
<evidence type="ECO:0000256" key="3">
    <source>
        <dbReference type="RuleBase" id="RU003512"/>
    </source>
</evidence>
<keyword evidence="1 3" id="KW-0813">Transport</keyword>